<evidence type="ECO:0000313" key="16">
    <source>
        <dbReference type="EMBL" id="MFB9887699.1"/>
    </source>
</evidence>
<proteinExistence type="inferred from homology"/>
<reference evidence="16 17" key="1">
    <citation type="submission" date="2024-09" db="EMBL/GenBank/DDBJ databases">
        <authorList>
            <person name="Sun Q."/>
            <person name="Mori K."/>
        </authorList>
    </citation>
    <scope>NUCLEOTIDE SEQUENCE [LARGE SCALE GENOMIC DNA]</scope>
    <source>
        <strain evidence="16 17">ATCC 51285</strain>
    </source>
</reference>
<feature type="binding site" description="in other chain" evidence="14">
    <location>
        <position position="224"/>
    </location>
    <ligand>
        <name>ADP</name>
        <dbReference type="ChEBI" id="CHEBI:456216"/>
        <note>allosteric activator; ligand shared between dimeric partners</note>
    </ligand>
</feature>
<dbReference type="GO" id="GO:0003872">
    <property type="term" value="F:6-phosphofructokinase activity"/>
    <property type="evidence" value="ECO:0007669"/>
    <property type="project" value="UniProtKB-EC"/>
</dbReference>
<protein>
    <recommendedName>
        <fullName evidence="14">ATP-dependent 6-phosphofructokinase</fullName>
        <shortName evidence="14">ATP-PFK</shortName>
        <shortName evidence="14">Phosphofructokinase</shortName>
        <ecNumber evidence="14">2.7.1.11</ecNumber>
    </recommendedName>
    <alternativeName>
        <fullName evidence="14">Phosphohexokinase</fullName>
    </alternativeName>
</protein>
<feature type="binding site" evidence="14">
    <location>
        <begin position="114"/>
        <end position="117"/>
    </location>
    <ligand>
        <name>ATP</name>
        <dbReference type="ChEBI" id="CHEBI:30616"/>
    </ligand>
</feature>
<dbReference type="NCBIfam" id="TIGR02482">
    <property type="entry name" value="PFKA_ATP"/>
    <property type="match status" value="1"/>
</dbReference>
<keyword evidence="7 14" id="KW-0479">Metal-binding</keyword>
<dbReference type="InterPro" id="IPR000023">
    <property type="entry name" value="Phosphofructokinase_dom"/>
</dbReference>
<evidence type="ECO:0000256" key="9">
    <source>
        <dbReference type="ARBA" id="ARBA00022777"/>
    </source>
</evidence>
<keyword evidence="12 14" id="KW-0324">Glycolysis</keyword>
<keyword evidence="8 14" id="KW-0547">Nucleotide-binding</keyword>
<feature type="binding site" evidence="14">
    <location>
        <begin position="33"/>
        <end position="37"/>
    </location>
    <ligand>
        <name>ADP</name>
        <dbReference type="ChEBI" id="CHEBI:456216"/>
        <note>allosteric activator; ligand shared between dimeric partners</note>
    </ligand>
</feature>
<evidence type="ECO:0000256" key="4">
    <source>
        <dbReference type="ARBA" id="ARBA00022490"/>
    </source>
</evidence>
<feature type="binding site" description="in other chain" evidence="14">
    <location>
        <begin position="226"/>
        <end position="228"/>
    </location>
    <ligand>
        <name>ADP</name>
        <dbReference type="ChEBI" id="CHEBI:456216"/>
        <note>allosteric activator; ligand shared between dimeric partners</note>
    </ligand>
</feature>
<evidence type="ECO:0000256" key="6">
    <source>
        <dbReference type="ARBA" id="ARBA00022679"/>
    </source>
</evidence>
<feature type="binding site" evidence="14">
    <location>
        <begin position="84"/>
        <end position="85"/>
    </location>
    <ligand>
        <name>ATP</name>
        <dbReference type="ChEBI" id="CHEBI:30616"/>
    </ligand>
</feature>
<keyword evidence="4 14" id="KW-0963">Cytoplasm</keyword>
<dbReference type="PIRSF" id="PIRSF000532">
    <property type="entry name" value="ATP_PFK_prok"/>
    <property type="match status" value="1"/>
</dbReference>
<dbReference type="InterPro" id="IPR035966">
    <property type="entry name" value="PKF_sf"/>
</dbReference>
<dbReference type="PROSITE" id="PS00433">
    <property type="entry name" value="PHOSPHOFRUCTOKINASE"/>
    <property type="match status" value="1"/>
</dbReference>
<dbReference type="HAMAP" id="MF_00339">
    <property type="entry name" value="Phosphofructokinase_I_B1"/>
    <property type="match status" value="1"/>
</dbReference>
<dbReference type="Gene3D" id="3.40.50.450">
    <property type="match status" value="1"/>
</dbReference>
<evidence type="ECO:0000256" key="3">
    <source>
        <dbReference type="ARBA" id="ARBA00004679"/>
    </source>
</evidence>
<dbReference type="RefSeq" id="WP_051527512.1">
    <property type="nucleotide sequence ID" value="NZ_JAUESS010000008.1"/>
</dbReference>
<comment type="caution">
    <text evidence="14">Lacks conserved residue(s) required for the propagation of feature annotation.</text>
</comment>
<comment type="pathway">
    <text evidence="3 14">Carbohydrate degradation; glycolysis; D-glyceraldehyde 3-phosphate and glycerone phosphate from D-glucose: step 3/4.</text>
</comment>
<dbReference type="PANTHER" id="PTHR13697:SF4">
    <property type="entry name" value="ATP-DEPENDENT 6-PHOSPHOFRUCTOKINASE"/>
    <property type="match status" value="1"/>
</dbReference>
<feature type="active site" description="Proton acceptor" evidence="14">
    <location>
        <position position="140"/>
    </location>
</feature>
<comment type="subcellular location">
    <subcellularLocation>
        <location evidence="2 14">Cytoplasm</location>
    </subcellularLocation>
</comment>
<keyword evidence="11 14" id="KW-0460">Magnesium</keyword>
<comment type="subunit">
    <text evidence="14">Homotetramer.</text>
</comment>
<dbReference type="InterPro" id="IPR022953">
    <property type="entry name" value="ATP_PFK"/>
</dbReference>
<feature type="binding site" evidence="14">
    <location>
        <position position="23"/>
    </location>
    <ligand>
        <name>ATP</name>
        <dbReference type="ChEBI" id="CHEBI:30616"/>
    </ligand>
</feature>
<dbReference type="PRINTS" id="PR00476">
    <property type="entry name" value="PHFRCTKINASE"/>
</dbReference>
<comment type="similarity">
    <text evidence="14">Belongs to the phosphofructokinase type A (PFKA) family. ATP-dependent PFK group I subfamily. Prokaryotic clade 'B1' sub-subfamily.</text>
</comment>
<evidence type="ECO:0000256" key="1">
    <source>
        <dbReference type="ARBA" id="ARBA00001946"/>
    </source>
</evidence>
<dbReference type="EC" id="2.7.1.11" evidence="14"/>
<feature type="binding site" description="in other chain" evidence="14">
    <location>
        <position position="167"/>
    </location>
    <ligand>
        <name>ADP</name>
        <dbReference type="ChEBI" id="CHEBI:456216"/>
        <note>allosteric activator; ligand shared between dimeric partners</note>
    </ligand>
</feature>
<dbReference type="PANTHER" id="PTHR13697">
    <property type="entry name" value="PHOSPHOFRUCTOKINASE"/>
    <property type="match status" value="1"/>
</dbReference>
<gene>
    <name evidence="14 16" type="primary">pfkA</name>
    <name evidence="16" type="ORF">ACFFLH_14880</name>
</gene>
<evidence type="ECO:0000259" key="15">
    <source>
        <dbReference type="Pfam" id="PF00365"/>
    </source>
</evidence>
<evidence type="ECO:0000256" key="11">
    <source>
        <dbReference type="ARBA" id="ARBA00022842"/>
    </source>
</evidence>
<feature type="binding site" evidence="14">
    <location>
        <position position="175"/>
    </location>
    <ligand>
        <name>substrate</name>
        <note>ligand shared between dimeric partners</note>
    </ligand>
</feature>
<evidence type="ECO:0000256" key="8">
    <source>
        <dbReference type="ARBA" id="ARBA00022741"/>
    </source>
</evidence>
<feature type="binding site" description="in other chain" evidence="14">
    <location>
        <begin position="138"/>
        <end position="140"/>
    </location>
    <ligand>
        <name>substrate</name>
        <note>ligand shared between dimeric partners</note>
    </ligand>
</feature>
<feature type="binding site" description="in other chain" evidence="14">
    <location>
        <begin position="182"/>
        <end position="184"/>
    </location>
    <ligand>
        <name>substrate</name>
        <note>ligand shared between dimeric partners</note>
    </ligand>
</feature>
<accession>A0ABV5ZHW2</accession>
<feature type="domain" description="Phosphofructokinase" evidence="15">
    <location>
        <begin position="15"/>
        <end position="288"/>
    </location>
</feature>
<dbReference type="Pfam" id="PF00365">
    <property type="entry name" value="PFK"/>
    <property type="match status" value="1"/>
</dbReference>
<evidence type="ECO:0000313" key="17">
    <source>
        <dbReference type="Proteomes" id="UP001589628"/>
    </source>
</evidence>
<keyword evidence="10 14" id="KW-0067">ATP-binding</keyword>
<feature type="binding site" evidence="14">
    <location>
        <position position="115"/>
    </location>
    <ligand>
        <name>Mg(2+)</name>
        <dbReference type="ChEBI" id="CHEBI:18420"/>
        <note>catalytic</note>
    </ligand>
</feature>
<name>A0ABV5ZHW2_9GAMM</name>
<comment type="catalytic activity">
    <reaction evidence="13 14">
        <text>beta-D-fructose 6-phosphate + ATP = beta-D-fructose 1,6-bisphosphate + ADP + H(+)</text>
        <dbReference type="Rhea" id="RHEA:16109"/>
        <dbReference type="ChEBI" id="CHEBI:15378"/>
        <dbReference type="ChEBI" id="CHEBI:30616"/>
        <dbReference type="ChEBI" id="CHEBI:32966"/>
        <dbReference type="ChEBI" id="CHEBI:57634"/>
        <dbReference type="ChEBI" id="CHEBI:456216"/>
        <dbReference type="EC" id="2.7.1.11"/>
    </reaction>
</comment>
<keyword evidence="5 14" id="KW-0021">Allosteric enzyme</keyword>
<keyword evidence="17" id="KW-1185">Reference proteome</keyword>
<dbReference type="InterPro" id="IPR015912">
    <property type="entry name" value="Phosphofructokinase_CS"/>
</dbReference>
<evidence type="ECO:0000256" key="13">
    <source>
        <dbReference type="ARBA" id="ARBA00048070"/>
    </source>
</evidence>
<evidence type="ECO:0000256" key="2">
    <source>
        <dbReference type="ARBA" id="ARBA00004496"/>
    </source>
</evidence>
<evidence type="ECO:0000256" key="5">
    <source>
        <dbReference type="ARBA" id="ARBA00022533"/>
    </source>
</evidence>
<evidence type="ECO:0000256" key="12">
    <source>
        <dbReference type="ARBA" id="ARBA00023152"/>
    </source>
</evidence>
<dbReference type="Gene3D" id="3.40.50.460">
    <property type="entry name" value="Phosphofructokinase domain"/>
    <property type="match status" value="1"/>
</dbReference>
<organism evidence="16 17">
    <name type="scientific">Balneatrix alpica</name>
    <dbReference type="NCBI Taxonomy" id="75684"/>
    <lineage>
        <taxon>Bacteria</taxon>
        <taxon>Pseudomonadati</taxon>
        <taxon>Pseudomonadota</taxon>
        <taxon>Gammaproteobacteria</taxon>
        <taxon>Oceanospirillales</taxon>
        <taxon>Balneatrichaceae</taxon>
        <taxon>Balneatrix</taxon>
    </lineage>
</organism>
<keyword evidence="9 14" id="KW-0418">Kinase</keyword>
<feature type="binding site" description="in other chain" evidence="14">
    <location>
        <begin position="263"/>
        <end position="266"/>
    </location>
    <ligand>
        <name>substrate</name>
        <note>ligand shared between dimeric partners</note>
    </ligand>
</feature>
<sequence>MWRLQALAQNTNLQRIAVLTSGGDAPGMNAAVRAVTRTALAAGVEVIGIQHGYIGLFEREALSLDMASVGNIIQRGGTLLKTGRCEDFRHPAGRAQAAEYLRELGVDALVVIGGDGSLTGAHLLAQEQGIKVIGLPGTIDNDIWGTEDTIGFDTAVNTALEAIDRIRDTADALDRLFLVEVMGRNTGFIAVQVALAGGAEGVISPEQPLDYADLVARLAASRQRGKRSSILVVAEGPKEGNSYQLAERLAGSGYPSRVCVLGHIQRGGRPTGHDRVLASMLGEQAVRYLLAGHDRIMLGVRDNQVVVVPLQELATKRKTLDVRYLEMVKTLAG</sequence>
<feature type="binding site" description="in other chain" evidence="14">
    <location>
        <begin position="198"/>
        <end position="200"/>
    </location>
    <ligand>
        <name>ADP</name>
        <dbReference type="ChEBI" id="CHEBI:456216"/>
        <note>allosteric activator; ligand shared between dimeric partners</note>
    </ligand>
</feature>
<comment type="caution">
    <text evidence="16">The sequence shown here is derived from an EMBL/GenBank/DDBJ whole genome shotgun (WGS) entry which is preliminary data.</text>
</comment>
<dbReference type="NCBIfam" id="NF002872">
    <property type="entry name" value="PRK03202.1"/>
    <property type="match status" value="1"/>
</dbReference>
<comment type="cofactor">
    <cofactor evidence="1 14">
        <name>Mg(2+)</name>
        <dbReference type="ChEBI" id="CHEBI:18420"/>
    </cofactor>
</comment>
<dbReference type="SUPFAM" id="SSF53784">
    <property type="entry name" value="Phosphofructokinase"/>
    <property type="match status" value="1"/>
</dbReference>
<dbReference type="Proteomes" id="UP001589628">
    <property type="component" value="Unassembled WGS sequence"/>
</dbReference>
<dbReference type="EMBL" id="JBHLZN010000005">
    <property type="protein sequence ID" value="MFB9887699.1"/>
    <property type="molecule type" value="Genomic_DNA"/>
</dbReference>
<feature type="binding site" description="in other chain" evidence="14">
    <location>
        <position position="235"/>
    </location>
    <ligand>
        <name>substrate</name>
        <note>ligand shared between dimeric partners</note>
    </ligand>
</feature>
<keyword evidence="6 14" id="KW-0808">Transferase</keyword>
<evidence type="ECO:0000256" key="7">
    <source>
        <dbReference type="ARBA" id="ARBA00022723"/>
    </source>
</evidence>
<comment type="function">
    <text evidence="14">Catalyzes the phosphorylation of D-fructose 6-phosphate to fructose 1,6-bisphosphate by ATP, the first committing step of glycolysis.</text>
</comment>
<dbReference type="InterPro" id="IPR012003">
    <property type="entry name" value="ATP_PFK_prok-type"/>
</dbReference>
<comment type="activity regulation">
    <text evidence="14">Allosterically activated by ADP and other diphosphonucleosides, and allosterically inhibited by phosphoenolpyruvate.</text>
</comment>
<evidence type="ECO:0000256" key="14">
    <source>
        <dbReference type="HAMAP-Rule" id="MF_00339"/>
    </source>
</evidence>
<evidence type="ECO:0000256" key="10">
    <source>
        <dbReference type="ARBA" id="ARBA00022840"/>
    </source>
</evidence>
<dbReference type="InterPro" id="IPR012828">
    <property type="entry name" value="PFKA_ATP_prok"/>
</dbReference>
<feature type="binding site" evidence="14">
    <location>
        <position position="257"/>
    </location>
    <ligand>
        <name>substrate</name>
        <note>ligand shared between dimeric partners</note>
    </ligand>
</feature>